<sequence length="38" mass="4361">MLVSHNIMPIFSPTLACHCVCVCDSSIKYRHRMMDAHI</sequence>
<organism evidence="1">
    <name type="scientific">Zea mays</name>
    <name type="common">Maize</name>
    <dbReference type="NCBI Taxonomy" id="4577"/>
    <lineage>
        <taxon>Eukaryota</taxon>
        <taxon>Viridiplantae</taxon>
        <taxon>Streptophyta</taxon>
        <taxon>Embryophyta</taxon>
        <taxon>Tracheophyta</taxon>
        <taxon>Spermatophyta</taxon>
        <taxon>Magnoliopsida</taxon>
        <taxon>Liliopsida</taxon>
        <taxon>Poales</taxon>
        <taxon>Poaceae</taxon>
        <taxon>PACMAD clade</taxon>
        <taxon>Panicoideae</taxon>
        <taxon>Andropogonodae</taxon>
        <taxon>Andropogoneae</taxon>
        <taxon>Tripsacinae</taxon>
        <taxon>Zea</taxon>
    </lineage>
</organism>
<reference evidence="1" key="1">
    <citation type="journal article" date="2009" name="PLoS Genet.">
        <title>Sequencing, mapping, and analysis of 27,455 maize full-length cDNAs.</title>
        <authorList>
            <person name="Soderlund C."/>
            <person name="Descour A."/>
            <person name="Kudrna D."/>
            <person name="Bomhoff M."/>
            <person name="Boyd L."/>
            <person name="Currie J."/>
            <person name="Angelova A."/>
            <person name="Collura K."/>
            <person name="Wissotski M."/>
            <person name="Ashley E."/>
            <person name="Morrow D."/>
            <person name="Fernandes J."/>
            <person name="Walbot V."/>
            <person name="Yu Y."/>
        </authorList>
    </citation>
    <scope>NUCLEOTIDE SEQUENCE</scope>
    <source>
        <strain evidence="1">B73</strain>
    </source>
</reference>
<dbReference type="AlphaFoldDB" id="C4J792"/>
<name>C4J792_MAIZE</name>
<reference evidence="1" key="2">
    <citation type="submission" date="2012-06" db="EMBL/GenBank/DDBJ databases">
        <authorList>
            <person name="Yu Y."/>
            <person name="Currie J."/>
            <person name="Lomeli R."/>
            <person name="Angelova A."/>
            <person name="Collura K."/>
            <person name="Wissotski M."/>
            <person name="Campos D."/>
            <person name="Kudrna D."/>
            <person name="Golser W."/>
            <person name="Ashely E."/>
            <person name="Descour A."/>
            <person name="Fernandes J."/>
            <person name="Soderlund C."/>
            <person name="Walbot V."/>
        </authorList>
    </citation>
    <scope>NUCLEOTIDE SEQUENCE</scope>
    <source>
        <strain evidence="1">B73</strain>
    </source>
</reference>
<dbReference type="EMBL" id="BT086689">
    <property type="protein sequence ID" value="ACR37042.1"/>
    <property type="molecule type" value="mRNA"/>
</dbReference>
<evidence type="ECO:0000313" key="1">
    <source>
        <dbReference type="EMBL" id="ACR37042.1"/>
    </source>
</evidence>
<proteinExistence type="evidence at transcript level"/>
<protein>
    <submittedName>
        <fullName evidence="1">Uncharacterized protein</fullName>
    </submittedName>
</protein>
<accession>C4J792</accession>